<dbReference type="Proteomes" id="UP000680304">
    <property type="component" value="Unassembled WGS sequence"/>
</dbReference>
<feature type="transmembrane region" description="Helical" evidence="2">
    <location>
        <begin position="175"/>
        <end position="192"/>
    </location>
</feature>
<dbReference type="PANTHER" id="PTHR23526:SF2">
    <property type="entry name" value="MAJOR FACILITATOR SUPERFAMILY (MFS) PROFILE DOMAIN-CONTAINING PROTEIN"/>
    <property type="match status" value="1"/>
</dbReference>
<gene>
    <name evidence="3" type="ORF">PACILC2_02140</name>
</gene>
<protein>
    <recommendedName>
        <fullName evidence="5">Major facilitator superfamily (MFS) profile domain-containing protein</fullName>
    </recommendedName>
</protein>
<reference evidence="3 4" key="1">
    <citation type="submission" date="2021-04" db="EMBL/GenBank/DDBJ databases">
        <title>Draft genome sequence of Paenibacillus cisolokensis, LC2-13A.</title>
        <authorList>
            <person name="Uke A."/>
            <person name="Chhe C."/>
            <person name="Baramee S."/>
            <person name="Kosugi A."/>
        </authorList>
    </citation>
    <scope>NUCLEOTIDE SEQUENCE [LARGE SCALE GENOMIC DNA]</scope>
    <source>
        <strain evidence="3 4">LC2-13A</strain>
    </source>
</reference>
<dbReference type="InterPro" id="IPR011701">
    <property type="entry name" value="MFS"/>
</dbReference>
<feature type="transmembrane region" description="Helical" evidence="2">
    <location>
        <begin position="97"/>
        <end position="122"/>
    </location>
</feature>
<keyword evidence="4" id="KW-1185">Reference proteome</keyword>
<dbReference type="InterPro" id="IPR036259">
    <property type="entry name" value="MFS_trans_sf"/>
</dbReference>
<evidence type="ECO:0000313" key="4">
    <source>
        <dbReference type="Proteomes" id="UP000680304"/>
    </source>
</evidence>
<keyword evidence="2" id="KW-1133">Transmembrane helix</keyword>
<name>A0ABQ4N0E8_9BACL</name>
<feature type="transmembrane region" description="Helical" evidence="2">
    <location>
        <begin position="56"/>
        <end position="77"/>
    </location>
</feature>
<sequence>MRFNFNFSFGGQLSPDATRNFQLDLAASGLFSLFNVVFNQFYIPMAIDAGANSLQVGILSAAPAVGLIFSPLWTGWIEQSSPKMFTIIPNLIGRALILLPALFVSPWVFVVTALIFHLLMGIQAPAYPSLMTRVFPAHYRGRLMGYVRVLMGLLMIPIASLVGIWSDRYGSSGPLAYAAIAGVLSILIYFGLKETVAPAEPSGDRKRLALREQWQYARQNRALVIF</sequence>
<feature type="transmembrane region" description="Helical" evidence="2">
    <location>
        <begin position="143"/>
        <end position="163"/>
    </location>
</feature>
<dbReference type="SUPFAM" id="SSF103473">
    <property type="entry name" value="MFS general substrate transporter"/>
    <property type="match status" value="1"/>
</dbReference>
<evidence type="ECO:0000313" key="3">
    <source>
        <dbReference type="EMBL" id="GIQ61646.1"/>
    </source>
</evidence>
<dbReference type="Pfam" id="PF07690">
    <property type="entry name" value="MFS_1"/>
    <property type="match status" value="1"/>
</dbReference>
<dbReference type="EMBL" id="BOVJ01000006">
    <property type="protein sequence ID" value="GIQ61646.1"/>
    <property type="molecule type" value="Genomic_DNA"/>
</dbReference>
<comment type="subcellular location">
    <subcellularLocation>
        <location evidence="1">Cell membrane</location>
        <topology evidence="1">Multi-pass membrane protein</topology>
    </subcellularLocation>
</comment>
<comment type="caution">
    <text evidence="3">The sequence shown here is derived from an EMBL/GenBank/DDBJ whole genome shotgun (WGS) entry which is preliminary data.</text>
</comment>
<proteinExistence type="predicted"/>
<feature type="transmembrane region" description="Helical" evidence="2">
    <location>
        <begin position="25"/>
        <end position="44"/>
    </location>
</feature>
<accession>A0ABQ4N0E8</accession>
<dbReference type="Gene3D" id="1.20.1250.20">
    <property type="entry name" value="MFS general substrate transporter like domains"/>
    <property type="match status" value="1"/>
</dbReference>
<keyword evidence="2" id="KW-0812">Transmembrane</keyword>
<evidence type="ECO:0008006" key="5">
    <source>
        <dbReference type="Google" id="ProtNLM"/>
    </source>
</evidence>
<evidence type="ECO:0000256" key="1">
    <source>
        <dbReference type="ARBA" id="ARBA00004651"/>
    </source>
</evidence>
<keyword evidence="2" id="KW-0472">Membrane</keyword>
<evidence type="ECO:0000256" key="2">
    <source>
        <dbReference type="SAM" id="Phobius"/>
    </source>
</evidence>
<dbReference type="InterPro" id="IPR052528">
    <property type="entry name" value="Sugar_transport-like"/>
</dbReference>
<organism evidence="3 4">
    <name type="scientific">Paenibacillus cisolokensis</name>
    <dbReference type="NCBI Taxonomy" id="1658519"/>
    <lineage>
        <taxon>Bacteria</taxon>
        <taxon>Bacillati</taxon>
        <taxon>Bacillota</taxon>
        <taxon>Bacilli</taxon>
        <taxon>Bacillales</taxon>
        <taxon>Paenibacillaceae</taxon>
        <taxon>Paenibacillus</taxon>
    </lineage>
</organism>
<dbReference type="PANTHER" id="PTHR23526">
    <property type="entry name" value="INTEGRAL MEMBRANE TRANSPORT PROTEIN-RELATED"/>
    <property type="match status" value="1"/>
</dbReference>
<dbReference type="RefSeq" id="WP_244863139.1">
    <property type="nucleotide sequence ID" value="NZ_BOVJ01000006.1"/>
</dbReference>